<evidence type="ECO:0000256" key="6">
    <source>
        <dbReference type="ARBA" id="ARBA00023010"/>
    </source>
</evidence>
<dbReference type="HAMAP" id="MF_00422">
    <property type="entry name" value="SecE"/>
    <property type="match status" value="1"/>
</dbReference>
<keyword evidence="5 8" id="KW-1133">Transmembrane helix</keyword>
<evidence type="ECO:0000313" key="10">
    <source>
        <dbReference type="Proteomes" id="UP000294830"/>
    </source>
</evidence>
<evidence type="ECO:0000256" key="1">
    <source>
        <dbReference type="ARBA" id="ARBA00004370"/>
    </source>
</evidence>
<dbReference type="NCBIfam" id="TIGR00964">
    <property type="entry name" value="secE_bact"/>
    <property type="match status" value="1"/>
</dbReference>
<dbReference type="GO" id="GO:0006605">
    <property type="term" value="P:protein targeting"/>
    <property type="evidence" value="ECO:0007669"/>
    <property type="project" value="UniProtKB-UniRule"/>
</dbReference>
<evidence type="ECO:0000256" key="5">
    <source>
        <dbReference type="ARBA" id="ARBA00022989"/>
    </source>
</evidence>
<comment type="function">
    <text evidence="8">Essential subunit of the Sec protein translocation channel SecYEG. Clamps together the 2 halves of SecY. May contact the channel plug during translocation.</text>
</comment>
<dbReference type="GO" id="GO:0005886">
    <property type="term" value="C:plasma membrane"/>
    <property type="evidence" value="ECO:0007669"/>
    <property type="project" value="UniProtKB-SubCell"/>
</dbReference>
<evidence type="ECO:0000256" key="7">
    <source>
        <dbReference type="ARBA" id="ARBA00023136"/>
    </source>
</evidence>
<dbReference type="InterPro" id="IPR038379">
    <property type="entry name" value="SecE_sf"/>
</dbReference>
<protein>
    <recommendedName>
        <fullName evidence="8">Protein translocase subunit SecE</fullName>
    </recommendedName>
</protein>
<comment type="subcellular location">
    <subcellularLocation>
        <location evidence="8">Cell membrane</location>
        <topology evidence="8">Single-pass membrane protein</topology>
    </subcellularLocation>
    <subcellularLocation>
        <location evidence="1">Membrane</location>
    </subcellularLocation>
</comment>
<gene>
    <name evidence="8" type="primary">secE</name>
    <name evidence="9" type="ORF">CLV25_110103</name>
</gene>
<dbReference type="InterPro" id="IPR005807">
    <property type="entry name" value="SecE_bac"/>
</dbReference>
<evidence type="ECO:0000256" key="2">
    <source>
        <dbReference type="ARBA" id="ARBA00022448"/>
    </source>
</evidence>
<dbReference type="GO" id="GO:0008320">
    <property type="term" value="F:protein transmembrane transporter activity"/>
    <property type="evidence" value="ECO:0007669"/>
    <property type="project" value="UniProtKB-UniRule"/>
</dbReference>
<keyword evidence="7 8" id="KW-0472">Membrane</keyword>
<comment type="caution">
    <text evidence="9">The sequence shown here is derived from an EMBL/GenBank/DDBJ whole genome shotgun (WGS) entry which is preliminary data.</text>
</comment>
<comment type="subunit">
    <text evidence="8">Component of the Sec protein translocase complex. Heterotrimer consisting of SecY, SecE and SecG subunits. The heterotrimers can form oligomers, although 1 heterotrimer is thought to be able to translocate proteins. Interacts with the ribosome. Interacts with SecDF, and other proteins may be involved. Interacts with SecA.</text>
</comment>
<dbReference type="RefSeq" id="WP_207895645.1">
    <property type="nucleotide sequence ID" value="NZ_SLWB01000010.1"/>
</dbReference>
<evidence type="ECO:0000313" key="9">
    <source>
        <dbReference type="EMBL" id="TCN65709.1"/>
    </source>
</evidence>
<reference evidence="9 10" key="1">
    <citation type="submission" date="2019-03" db="EMBL/GenBank/DDBJ databases">
        <title>Genomic Encyclopedia of Archaeal and Bacterial Type Strains, Phase II (KMG-II): from individual species to whole genera.</title>
        <authorList>
            <person name="Goeker M."/>
        </authorList>
    </citation>
    <scope>NUCLEOTIDE SEQUENCE [LARGE SCALE GENOMIC DNA]</scope>
    <source>
        <strain evidence="9 10">RL-C</strain>
    </source>
</reference>
<keyword evidence="6 8" id="KW-0811">Translocation</keyword>
<evidence type="ECO:0000256" key="8">
    <source>
        <dbReference type="HAMAP-Rule" id="MF_00422"/>
    </source>
</evidence>
<keyword evidence="10" id="KW-1185">Reference proteome</keyword>
<keyword evidence="4 8" id="KW-0653">Protein transport</keyword>
<evidence type="ECO:0000256" key="4">
    <source>
        <dbReference type="ARBA" id="ARBA00022927"/>
    </source>
</evidence>
<dbReference type="InterPro" id="IPR001901">
    <property type="entry name" value="Translocase_SecE/Sec61-g"/>
</dbReference>
<name>A0A4R2EMX3_9BACT</name>
<feature type="transmembrane region" description="Helical" evidence="8">
    <location>
        <begin position="30"/>
        <end position="51"/>
    </location>
</feature>
<accession>A0A4R2EMX3</accession>
<dbReference type="GO" id="GO:0009306">
    <property type="term" value="P:protein secretion"/>
    <property type="evidence" value="ECO:0007669"/>
    <property type="project" value="UniProtKB-UniRule"/>
</dbReference>
<evidence type="ECO:0000256" key="3">
    <source>
        <dbReference type="ARBA" id="ARBA00022692"/>
    </source>
</evidence>
<dbReference type="GO" id="GO:0065002">
    <property type="term" value="P:intracellular protein transmembrane transport"/>
    <property type="evidence" value="ECO:0007669"/>
    <property type="project" value="UniProtKB-UniRule"/>
</dbReference>
<proteinExistence type="inferred from homology"/>
<keyword evidence="3 8" id="KW-0812">Transmembrane</keyword>
<dbReference type="Gene3D" id="1.20.5.1030">
    <property type="entry name" value="Preprotein translocase secy subunit"/>
    <property type="match status" value="1"/>
</dbReference>
<dbReference type="Pfam" id="PF00584">
    <property type="entry name" value="SecE"/>
    <property type="match status" value="1"/>
</dbReference>
<dbReference type="GO" id="GO:0043952">
    <property type="term" value="P:protein transport by the Sec complex"/>
    <property type="evidence" value="ECO:0007669"/>
    <property type="project" value="UniProtKB-UniRule"/>
</dbReference>
<dbReference type="AlphaFoldDB" id="A0A4R2EMX3"/>
<keyword evidence="2 8" id="KW-0813">Transport</keyword>
<keyword evidence="8" id="KW-1003">Cell membrane</keyword>
<sequence>MRIKEYFKESYNELKNKVSWPSWSTLQSSAIVVMIASLLFAIVVFAMDITFRNLMELIYSML</sequence>
<dbReference type="EMBL" id="SLWB01000010">
    <property type="protein sequence ID" value="TCN65709.1"/>
    <property type="molecule type" value="Genomic_DNA"/>
</dbReference>
<dbReference type="Proteomes" id="UP000294830">
    <property type="component" value="Unassembled WGS sequence"/>
</dbReference>
<comment type="similarity">
    <text evidence="8">Belongs to the SecE/SEC61-gamma family.</text>
</comment>
<organism evidence="9 10">
    <name type="scientific">Acetobacteroides hydrogenigenes</name>
    <dbReference type="NCBI Taxonomy" id="979970"/>
    <lineage>
        <taxon>Bacteria</taxon>
        <taxon>Pseudomonadati</taxon>
        <taxon>Bacteroidota</taxon>
        <taxon>Bacteroidia</taxon>
        <taxon>Bacteroidales</taxon>
        <taxon>Rikenellaceae</taxon>
        <taxon>Acetobacteroides</taxon>
    </lineage>
</organism>